<dbReference type="OrthoDB" id="9815856at2"/>
<dbReference type="PROSITE" id="PS00839">
    <property type="entry name" value="SUMT_1"/>
    <property type="match status" value="1"/>
</dbReference>
<dbReference type="FunFam" id="3.40.1010.10:FF:000001">
    <property type="entry name" value="Siroheme synthase"/>
    <property type="match status" value="1"/>
</dbReference>
<evidence type="ECO:0000259" key="10">
    <source>
        <dbReference type="Pfam" id="PF00590"/>
    </source>
</evidence>
<keyword evidence="4 9" id="KW-0489">Methyltransferase</keyword>
<accession>A0A1I2MIB5</accession>
<evidence type="ECO:0000313" key="12">
    <source>
        <dbReference type="EMBL" id="SFF90778.1"/>
    </source>
</evidence>
<dbReference type="SUPFAM" id="SSF69618">
    <property type="entry name" value="HemD-like"/>
    <property type="match status" value="1"/>
</dbReference>
<dbReference type="NCBIfam" id="NF004790">
    <property type="entry name" value="PRK06136.1"/>
    <property type="match status" value="1"/>
</dbReference>
<dbReference type="GO" id="GO:0019354">
    <property type="term" value="P:siroheme biosynthetic process"/>
    <property type="evidence" value="ECO:0007669"/>
    <property type="project" value="InterPro"/>
</dbReference>
<evidence type="ECO:0000256" key="2">
    <source>
        <dbReference type="ARBA" id="ARBA00012162"/>
    </source>
</evidence>
<dbReference type="InterPro" id="IPR035996">
    <property type="entry name" value="4pyrrol_Methylase_sf"/>
</dbReference>
<evidence type="ECO:0000259" key="11">
    <source>
        <dbReference type="Pfam" id="PF02602"/>
    </source>
</evidence>
<dbReference type="PANTHER" id="PTHR45790:SF3">
    <property type="entry name" value="S-ADENOSYL-L-METHIONINE-DEPENDENT UROPORPHYRINOGEN III METHYLTRANSFERASE, CHLOROPLASTIC"/>
    <property type="match status" value="1"/>
</dbReference>
<dbReference type="PROSITE" id="PS00840">
    <property type="entry name" value="SUMT_2"/>
    <property type="match status" value="1"/>
</dbReference>
<dbReference type="SUPFAM" id="SSF53790">
    <property type="entry name" value="Tetrapyrrole methylase"/>
    <property type="match status" value="1"/>
</dbReference>
<dbReference type="InterPro" id="IPR000878">
    <property type="entry name" value="4pyrrol_Mease"/>
</dbReference>
<dbReference type="GO" id="GO:0032259">
    <property type="term" value="P:methylation"/>
    <property type="evidence" value="ECO:0007669"/>
    <property type="project" value="UniProtKB-KW"/>
</dbReference>
<dbReference type="AlphaFoldDB" id="A0A1I2MIB5"/>
<dbReference type="Gene3D" id="3.40.1010.10">
    <property type="entry name" value="Cobalt-precorrin-4 Transmethylase, Domain 1"/>
    <property type="match status" value="1"/>
</dbReference>
<evidence type="ECO:0000256" key="4">
    <source>
        <dbReference type="ARBA" id="ARBA00022603"/>
    </source>
</evidence>
<dbReference type="InterPro" id="IPR003043">
    <property type="entry name" value="Uropor_MeTrfase_CS"/>
</dbReference>
<protein>
    <recommendedName>
        <fullName evidence="3">Uroporphyrinogen-III C-methyltransferase</fullName>
        <ecNumber evidence="2">2.1.1.107</ecNumber>
    </recommendedName>
    <alternativeName>
        <fullName evidence="8">Uroporphyrinogen III methylase</fullName>
    </alternativeName>
</protein>
<dbReference type="PANTHER" id="PTHR45790">
    <property type="entry name" value="SIROHEME SYNTHASE-RELATED"/>
    <property type="match status" value="1"/>
</dbReference>
<feature type="domain" description="Tetrapyrrole biosynthesis uroporphyrinogen III synthase" evidence="11">
    <location>
        <begin position="268"/>
        <end position="499"/>
    </location>
</feature>
<evidence type="ECO:0000256" key="9">
    <source>
        <dbReference type="RuleBase" id="RU003960"/>
    </source>
</evidence>
<dbReference type="Pfam" id="PF02602">
    <property type="entry name" value="HEM4"/>
    <property type="match status" value="1"/>
</dbReference>
<dbReference type="Proteomes" id="UP000198661">
    <property type="component" value="Unassembled WGS sequence"/>
</dbReference>
<keyword evidence="7" id="KW-0627">Porphyrin biosynthesis</keyword>
<dbReference type="GO" id="GO:0004852">
    <property type="term" value="F:uroporphyrinogen-III synthase activity"/>
    <property type="evidence" value="ECO:0007669"/>
    <property type="project" value="InterPro"/>
</dbReference>
<keyword evidence="5 9" id="KW-0808">Transferase</keyword>
<name>A0A1I2MIB5_9BACL</name>
<dbReference type="InterPro" id="IPR014777">
    <property type="entry name" value="4pyrrole_Mease_sub1"/>
</dbReference>
<dbReference type="EC" id="2.1.1.107" evidence="2"/>
<dbReference type="NCBIfam" id="TIGR01469">
    <property type="entry name" value="cobA_cysG_Cterm"/>
    <property type="match status" value="1"/>
</dbReference>
<dbReference type="Gene3D" id="3.30.950.10">
    <property type="entry name" value="Methyltransferase, Cobalt-precorrin-4 Transmethylase, Domain 2"/>
    <property type="match status" value="1"/>
</dbReference>
<dbReference type="FunFam" id="3.30.950.10:FF:000001">
    <property type="entry name" value="Siroheme synthase"/>
    <property type="match status" value="1"/>
</dbReference>
<dbReference type="FunFam" id="3.40.50.10090:FF:000001">
    <property type="entry name" value="Bifunctional uroporphyrinogen-III C-methyltransferase/uroporphyrinogen-III synthase"/>
    <property type="match status" value="1"/>
</dbReference>
<dbReference type="CDD" id="cd11642">
    <property type="entry name" value="SUMT"/>
    <property type="match status" value="1"/>
</dbReference>
<evidence type="ECO:0000256" key="5">
    <source>
        <dbReference type="ARBA" id="ARBA00022679"/>
    </source>
</evidence>
<dbReference type="InterPro" id="IPR050161">
    <property type="entry name" value="Siro_Cobalamin_biosynth"/>
</dbReference>
<dbReference type="STRING" id="201973.SAMN04488025_10859"/>
<evidence type="ECO:0000256" key="6">
    <source>
        <dbReference type="ARBA" id="ARBA00022691"/>
    </source>
</evidence>
<dbReference type="InterPro" id="IPR006366">
    <property type="entry name" value="CobA/CysG_C"/>
</dbReference>
<sequence>MSVGTVYLVGAGPGDPGLITVKGLELIRRADVLVYDRLASPRLLGYAPEKAERIYVGKRPDRHTLSQEEINELLVRKAKEGKTVVRLKGGDPFVFGRGGEEAEVLVEHGIPFEVVPGITSAIAVPAYAGIPVTHRDFNASFAVITGHERPEKTESSIDWGHLARAAETLIFLMGVGNLPFIREQLIRHGRSPDTPVALVRWGTRVDQQTLTGTLADIAERAERAGFQPPAVIVVGEVVKLRETLKWFERKPLFGKRVLVTRARSQASALSERIEALGGEAVEFPVIRITRPARQDLLDAALRRLEDYDWVVFTSVNGVKCFFRRLRELNLDIRRMAKAKVAAIGPRTAEALLDKGIQVDVLPGEYRAESLAEAMASRVEAGEKVLLPRADIARKVLARQLERCGLDVTEVDAYDTRVGTEDAGEVARLLEEGAIHVITFTSSSTVRNFVEAIRSVREDWRSLIAPAQIACIGPITARTAEEFGLRVDAVASEYTIDGLVDAVIRLPHRTFSEEGSR</sequence>
<dbReference type="CDD" id="cd06578">
    <property type="entry name" value="HemD"/>
    <property type="match status" value="1"/>
</dbReference>
<dbReference type="InterPro" id="IPR003754">
    <property type="entry name" value="4pyrrol_synth_uPrphyn_synth"/>
</dbReference>
<dbReference type="Gene3D" id="3.40.50.10090">
    <property type="match status" value="2"/>
</dbReference>
<keyword evidence="13" id="KW-1185">Reference proteome</keyword>
<dbReference type="InterPro" id="IPR014776">
    <property type="entry name" value="4pyrrole_Mease_sub2"/>
</dbReference>
<reference evidence="13" key="1">
    <citation type="submission" date="2016-10" db="EMBL/GenBank/DDBJ databases">
        <authorList>
            <person name="Varghese N."/>
            <person name="Submissions S."/>
        </authorList>
    </citation>
    <scope>NUCLEOTIDE SEQUENCE [LARGE SCALE GENOMIC DNA]</scope>
    <source>
        <strain evidence="13">DSM 44945</strain>
    </source>
</reference>
<comment type="similarity">
    <text evidence="1 9">Belongs to the precorrin methyltransferase family.</text>
</comment>
<evidence type="ECO:0000256" key="1">
    <source>
        <dbReference type="ARBA" id="ARBA00005879"/>
    </source>
</evidence>
<dbReference type="InterPro" id="IPR036108">
    <property type="entry name" value="4pyrrol_syn_uPrphyn_synt_sf"/>
</dbReference>
<gene>
    <name evidence="12" type="ORF">SAMN04488025_10859</name>
</gene>
<dbReference type="Pfam" id="PF00590">
    <property type="entry name" value="TP_methylase"/>
    <property type="match status" value="1"/>
</dbReference>
<keyword evidence="6" id="KW-0949">S-adenosyl-L-methionine</keyword>
<dbReference type="EMBL" id="FOOK01000008">
    <property type="protein sequence ID" value="SFF90778.1"/>
    <property type="molecule type" value="Genomic_DNA"/>
</dbReference>
<feature type="domain" description="Tetrapyrrole methylase" evidence="10">
    <location>
        <begin position="5"/>
        <end position="217"/>
    </location>
</feature>
<evidence type="ECO:0000256" key="8">
    <source>
        <dbReference type="ARBA" id="ARBA00079776"/>
    </source>
</evidence>
<dbReference type="RefSeq" id="WP_092037042.1">
    <property type="nucleotide sequence ID" value="NZ_FOOK01000008.1"/>
</dbReference>
<evidence type="ECO:0000256" key="7">
    <source>
        <dbReference type="ARBA" id="ARBA00023244"/>
    </source>
</evidence>
<evidence type="ECO:0000313" key="13">
    <source>
        <dbReference type="Proteomes" id="UP000198661"/>
    </source>
</evidence>
<dbReference type="GO" id="GO:0004851">
    <property type="term" value="F:uroporphyrin-III C-methyltransferase activity"/>
    <property type="evidence" value="ECO:0007669"/>
    <property type="project" value="UniProtKB-EC"/>
</dbReference>
<proteinExistence type="inferred from homology"/>
<organism evidence="12 13">
    <name type="scientific">Planifilum fulgidum</name>
    <dbReference type="NCBI Taxonomy" id="201973"/>
    <lineage>
        <taxon>Bacteria</taxon>
        <taxon>Bacillati</taxon>
        <taxon>Bacillota</taxon>
        <taxon>Bacilli</taxon>
        <taxon>Bacillales</taxon>
        <taxon>Thermoactinomycetaceae</taxon>
        <taxon>Planifilum</taxon>
    </lineage>
</organism>
<evidence type="ECO:0000256" key="3">
    <source>
        <dbReference type="ARBA" id="ARBA00018323"/>
    </source>
</evidence>